<keyword evidence="1" id="KW-0812">Transmembrane</keyword>
<evidence type="ECO:0000256" key="1">
    <source>
        <dbReference type="SAM" id="Phobius"/>
    </source>
</evidence>
<dbReference type="AlphaFoldDB" id="A0A518H3Z3"/>
<dbReference type="Proteomes" id="UP000317835">
    <property type="component" value="Chromosome"/>
</dbReference>
<protein>
    <submittedName>
        <fullName evidence="2">Uncharacterized protein</fullName>
    </submittedName>
</protein>
<reference evidence="2 3" key="1">
    <citation type="submission" date="2019-02" db="EMBL/GenBank/DDBJ databases">
        <title>Deep-cultivation of Planctomycetes and their phenomic and genomic characterization uncovers novel biology.</title>
        <authorList>
            <person name="Wiegand S."/>
            <person name="Jogler M."/>
            <person name="Boedeker C."/>
            <person name="Pinto D."/>
            <person name="Vollmers J."/>
            <person name="Rivas-Marin E."/>
            <person name="Kohn T."/>
            <person name="Peeters S.H."/>
            <person name="Heuer A."/>
            <person name="Rast P."/>
            <person name="Oberbeckmann S."/>
            <person name="Bunk B."/>
            <person name="Jeske O."/>
            <person name="Meyerdierks A."/>
            <person name="Storesund J.E."/>
            <person name="Kallscheuer N."/>
            <person name="Luecker S."/>
            <person name="Lage O.M."/>
            <person name="Pohl T."/>
            <person name="Merkel B.J."/>
            <person name="Hornburger P."/>
            <person name="Mueller R.-W."/>
            <person name="Bruemmer F."/>
            <person name="Labrenz M."/>
            <person name="Spormann A.M."/>
            <person name="Op den Camp H."/>
            <person name="Overmann J."/>
            <person name="Amann R."/>
            <person name="Jetten M.S.M."/>
            <person name="Mascher T."/>
            <person name="Medema M.H."/>
            <person name="Devos D.P."/>
            <person name="Kaster A.-K."/>
            <person name="Ovreas L."/>
            <person name="Rohde M."/>
            <person name="Galperin M.Y."/>
            <person name="Jogler C."/>
        </authorList>
    </citation>
    <scope>NUCLEOTIDE SEQUENCE [LARGE SCALE GENOMIC DNA]</scope>
    <source>
        <strain evidence="2 3">ElP</strain>
    </source>
</reference>
<evidence type="ECO:0000313" key="2">
    <source>
        <dbReference type="EMBL" id="QDV35532.1"/>
    </source>
</evidence>
<keyword evidence="1" id="KW-0472">Membrane</keyword>
<evidence type="ECO:0000313" key="3">
    <source>
        <dbReference type="Proteomes" id="UP000317835"/>
    </source>
</evidence>
<dbReference type="EMBL" id="CP036426">
    <property type="protein sequence ID" value="QDV35532.1"/>
    <property type="molecule type" value="Genomic_DNA"/>
</dbReference>
<keyword evidence="3" id="KW-1185">Reference proteome</keyword>
<feature type="transmembrane region" description="Helical" evidence="1">
    <location>
        <begin position="149"/>
        <end position="174"/>
    </location>
</feature>
<feature type="transmembrane region" description="Helical" evidence="1">
    <location>
        <begin position="68"/>
        <end position="90"/>
    </location>
</feature>
<proteinExistence type="predicted"/>
<feature type="transmembrane region" description="Helical" evidence="1">
    <location>
        <begin position="102"/>
        <end position="129"/>
    </location>
</feature>
<gene>
    <name evidence="2" type="ORF">ElP_34350</name>
</gene>
<name>A0A518H3Z3_9BACT</name>
<sequence>MNGAGTGLDGPSRPLDLAGLLITRVLAGGLLGAATNAVNGAVSPTYFVTIMGWQGVEDVWRASIAQDIFEGLLSGVFFSLVFTVGVGIVTRAACPYGFALKHLLGIVGAALICWALGGLAAVGLASLSPEFYRHAFIGVPGDDPAMLRYAWVGGSIWGAQLGGLVSVLVGLVVFRANWLRRASNDATRGSPAV</sequence>
<organism evidence="2 3">
    <name type="scientific">Tautonia plasticadhaerens</name>
    <dbReference type="NCBI Taxonomy" id="2527974"/>
    <lineage>
        <taxon>Bacteria</taxon>
        <taxon>Pseudomonadati</taxon>
        <taxon>Planctomycetota</taxon>
        <taxon>Planctomycetia</taxon>
        <taxon>Isosphaerales</taxon>
        <taxon>Isosphaeraceae</taxon>
        <taxon>Tautonia</taxon>
    </lineage>
</organism>
<accession>A0A518H3Z3</accession>
<keyword evidence="1" id="KW-1133">Transmembrane helix</keyword>
<dbReference type="KEGG" id="tpla:ElP_34350"/>
<dbReference type="OrthoDB" id="282471at2"/>